<name>A0A0F9D856_9ZZZZ</name>
<organism evidence="2">
    <name type="scientific">marine sediment metagenome</name>
    <dbReference type="NCBI Taxonomy" id="412755"/>
    <lineage>
        <taxon>unclassified sequences</taxon>
        <taxon>metagenomes</taxon>
        <taxon>ecological metagenomes</taxon>
    </lineage>
</organism>
<evidence type="ECO:0000256" key="1">
    <source>
        <dbReference type="SAM" id="MobiDB-lite"/>
    </source>
</evidence>
<protein>
    <submittedName>
        <fullName evidence="2">Uncharacterized protein</fullName>
    </submittedName>
</protein>
<reference evidence="2" key="1">
    <citation type="journal article" date="2015" name="Nature">
        <title>Complex archaea that bridge the gap between prokaryotes and eukaryotes.</title>
        <authorList>
            <person name="Spang A."/>
            <person name="Saw J.H."/>
            <person name="Jorgensen S.L."/>
            <person name="Zaremba-Niedzwiedzka K."/>
            <person name="Martijn J."/>
            <person name="Lind A.E."/>
            <person name="van Eijk R."/>
            <person name="Schleper C."/>
            <person name="Guy L."/>
            <person name="Ettema T.J."/>
        </authorList>
    </citation>
    <scope>NUCLEOTIDE SEQUENCE</scope>
</reference>
<dbReference type="AlphaFoldDB" id="A0A0F9D856"/>
<feature type="compositionally biased region" description="Polar residues" evidence="1">
    <location>
        <begin position="1"/>
        <end position="11"/>
    </location>
</feature>
<sequence length="71" mass="7897">MKTQNITLTNLKHQHSEQNGEAYKGSGASYEVCKIKNARNSGAKNTLLFVNTTPISPTESQKHTDFGTKWD</sequence>
<feature type="region of interest" description="Disordered" evidence="1">
    <location>
        <begin position="1"/>
        <end position="24"/>
    </location>
</feature>
<gene>
    <name evidence="2" type="ORF">LCGC14_2520250</name>
</gene>
<comment type="caution">
    <text evidence="2">The sequence shown here is derived from an EMBL/GenBank/DDBJ whole genome shotgun (WGS) entry which is preliminary data.</text>
</comment>
<dbReference type="EMBL" id="LAZR01040637">
    <property type="protein sequence ID" value="KKL13991.1"/>
    <property type="molecule type" value="Genomic_DNA"/>
</dbReference>
<proteinExistence type="predicted"/>
<accession>A0A0F9D856</accession>
<evidence type="ECO:0000313" key="2">
    <source>
        <dbReference type="EMBL" id="KKL13991.1"/>
    </source>
</evidence>